<accession>A0AAX1UKX0</accession>
<evidence type="ECO:0000313" key="3">
    <source>
        <dbReference type="Proteomes" id="UP000266305"/>
    </source>
</evidence>
<proteinExistence type="predicted"/>
<keyword evidence="1" id="KW-0812">Transmembrane</keyword>
<dbReference type="GeneID" id="17312395"/>
<reference evidence="2 3" key="1">
    <citation type="submission" date="2018-08" db="EMBL/GenBank/DDBJ databases">
        <title>Draft genome sequence of Rhodobacter sphaeroides FY.</title>
        <authorList>
            <person name="Rayyan A."/>
            <person name="Meyer T.E."/>
            <person name="Kyndt J.A."/>
        </authorList>
    </citation>
    <scope>NUCLEOTIDE SEQUENCE [LARGE SCALE GENOMIC DNA]</scope>
    <source>
        <strain evidence="2 3">FY</strain>
    </source>
</reference>
<evidence type="ECO:0000313" key="2">
    <source>
        <dbReference type="EMBL" id="RHZ94922.1"/>
    </source>
</evidence>
<dbReference type="RefSeq" id="WP_017139981.1">
    <property type="nucleotide sequence ID" value="NZ_BJXO01000009.1"/>
</dbReference>
<dbReference type="AlphaFoldDB" id="A0AAX1UKX0"/>
<sequence>MLVKIITLFLLGMAAIAMIGRFRAPRLPRRRAEVPPPTLCGHCGRFIVGKEPCPCRKGKG</sequence>
<protein>
    <recommendedName>
        <fullName evidence="4">Short-chain dehydrogenase</fullName>
    </recommendedName>
</protein>
<keyword evidence="1" id="KW-0472">Membrane</keyword>
<organism evidence="2 3">
    <name type="scientific">Cereibacter sphaeroides</name>
    <name type="common">Rhodobacter sphaeroides</name>
    <dbReference type="NCBI Taxonomy" id="1063"/>
    <lineage>
        <taxon>Bacteria</taxon>
        <taxon>Pseudomonadati</taxon>
        <taxon>Pseudomonadota</taxon>
        <taxon>Alphaproteobacteria</taxon>
        <taxon>Rhodobacterales</taxon>
        <taxon>Paracoccaceae</taxon>
        <taxon>Cereibacter</taxon>
    </lineage>
</organism>
<comment type="caution">
    <text evidence="2">The sequence shown here is derived from an EMBL/GenBank/DDBJ whole genome shotgun (WGS) entry which is preliminary data.</text>
</comment>
<feature type="transmembrane region" description="Helical" evidence="1">
    <location>
        <begin position="6"/>
        <end position="24"/>
    </location>
</feature>
<evidence type="ECO:0008006" key="4">
    <source>
        <dbReference type="Google" id="ProtNLM"/>
    </source>
</evidence>
<evidence type="ECO:0000256" key="1">
    <source>
        <dbReference type="SAM" id="Phobius"/>
    </source>
</evidence>
<gene>
    <name evidence="2" type="ORF">D1114_10820</name>
</gene>
<dbReference type="EMBL" id="QWGP01000010">
    <property type="protein sequence ID" value="RHZ94922.1"/>
    <property type="molecule type" value="Genomic_DNA"/>
</dbReference>
<keyword evidence="1" id="KW-1133">Transmembrane helix</keyword>
<name>A0AAX1UKX0_CERSP</name>
<dbReference type="Proteomes" id="UP000266305">
    <property type="component" value="Unassembled WGS sequence"/>
</dbReference>